<evidence type="ECO:0000256" key="7">
    <source>
        <dbReference type="ARBA" id="ARBA00023237"/>
    </source>
</evidence>
<keyword evidence="11" id="KW-1185">Reference proteome</keyword>
<comment type="subcellular location">
    <subcellularLocation>
        <location evidence="1">Cell outer membrane</location>
    </subcellularLocation>
</comment>
<dbReference type="PANTHER" id="PTHR30026">
    <property type="entry name" value="OUTER MEMBRANE PROTEIN TOLC"/>
    <property type="match status" value="1"/>
</dbReference>
<dbReference type="InterPro" id="IPR003423">
    <property type="entry name" value="OMP_efflux"/>
</dbReference>
<dbReference type="OrthoDB" id="1674454at2"/>
<protein>
    <submittedName>
        <fullName evidence="10">TolC family protein</fullName>
    </submittedName>
</protein>
<dbReference type="SUPFAM" id="SSF56954">
    <property type="entry name" value="Outer membrane efflux proteins (OEP)"/>
    <property type="match status" value="1"/>
</dbReference>
<dbReference type="GO" id="GO:0015288">
    <property type="term" value="F:porin activity"/>
    <property type="evidence" value="ECO:0007669"/>
    <property type="project" value="TreeGrafter"/>
</dbReference>
<organism evidence="10 11">
    <name type="scientific">Runella rosea</name>
    <dbReference type="NCBI Taxonomy" id="2259595"/>
    <lineage>
        <taxon>Bacteria</taxon>
        <taxon>Pseudomonadati</taxon>
        <taxon>Bacteroidota</taxon>
        <taxon>Cytophagia</taxon>
        <taxon>Cytophagales</taxon>
        <taxon>Spirosomataceae</taxon>
        <taxon>Runella</taxon>
    </lineage>
</organism>
<dbReference type="Pfam" id="PF02321">
    <property type="entry name" value="OEP"/>
    <property type="match status" value="2"/>
</dbReference>
<dbReference type="Proteomes" id="UP000251993">
    <property type="component" value="Chromosome"/>
</dbReference>
<gene>
    <name evidence="10" type="ORF">DR864_17010</name>
</gene>
<keyword evidence="5" id="KW-0812">Transmembrane</keyword>
<reference evidence="10 11" key="1">
    <citation type="submission" date="2018-07" db="EMBL/GenBank/DDBJ databases">
        <title>Genome sequencing of Runella.</title>
        <authorList>
            <person name="Baek M.-G."/>
            <person name="Yi H."/>
        </authorList>
    </citation>
    <scope>NUCLEOTIDE SEQUENCE [LARGE SCALE GENOMIC DNA]</scope>
    <source>
        <strain evidence="10 11">HYN0085</strain>
    </source>
</reference>
<feature type="chain" id="PRO_5016766140" evidence="9">
    <location>
        <begin position="22"/>
        <end position="450"/>
    </location>
</feature>
<accession>A0A344TL06</accession>
<evidence type="ECO:0000256" key="8">
    <source>
        <dbReference type="SAM" id="Coils"/>
    </source>
</evidence>
<keyword evidence="6" id="KW-0472">Membrane</keyword>
<dbReference type="Gene3D" id="1.20.1600.10">
    <property type="entry name" value="Outer membrane efflux proteins (OEP)"/>
    <property type="match status" value="1"/>
</dbReference>
<dbReference type="RefSeq" id="WP_114068110.1">
    <property type="nucleotide sequence ID" value="NZ_CP030850.1"/>
</dbReference>
<dbReference type="GO" id="GO:0015562">
    <property type="term" value="F:efflux transmembrane transporter activity"/>
    <property type="evidence" value="ECO:0007669"/>
    <property type="project" value="InterPro"/>
</dbReference>
<keyword evidence="7" id="KW-0998">Cell outer membrane</keyword>
<evidence type="ECO:0000313" key="11">
    <source>
        <dbReference type="Proteomes" id="UP000251993"/>
    </source>
</evidence>
<dbReference type="KEGG" id="run:DR864_17010"/>
<evidence type="ECO:0000256" key="1">
    <source>
        <dbReference type="ARBA" id="ARBA00004442"/>
    </source>
</evidence>
<sequence length="450" mass="51393">MMKKTALIYILILSFSHPIFSQTVIKDVNEAIELARKNNLDLQISRQTAQLQQWNVTAAKGTRLPQLKFTTAFDYNFVLPTQLIPAQFFGGREGDFRSIQFGVPFNLTAGLEGNVPLWNAGLKQEVEIAKANQNIGILQTLVLQDDLSTQVARLYFATVFTQQYIIITQQNLANTDSIAHIVAERKEKGLIDQLEYNRVRSTRLAIEDVLHQNEMAYQKNLNQLRLVVGDSTVITSSSNSFFLFKEKGNAAWRELPSPKIRRRAGDEVAVPRLQLRAAQFSLAREQVKKEQKLRLPTLSAYARYSEQAQRNQLNSLNFNEKWFGIGVAGLRFEAPIYSGRIRESGIARARVNAEIAQLQLDNEKRKYNSETQDLLITYNQSLNSLKINQEAYQLNEENMKLVLIKYKGGILSYDQYLNVFNEVLNAQNKYLRTLADVMINGKLLEIRSSY</sequence>
<keyword evidence="9" id="KW-0732">Signal</keyword>
<dbReference type="InterPro" id="IPR051906">
    <property type="entry name" value="TolC-like"/>
</dbReference>
<dbReference type="PANTHER" id="PTHR30026:SF20">
    <property type="entry name" value="OUTER MEMBRANE PROTEIN TOLC"/>
    <property type="match status" value="1"/>
</dbReference>
<evidence type="ECO:0000256" key="9">
    <source>
        <dbReference type="SAM" id="SignalP"/>
    </source>
</evidence>
<comment type="similarity">
    <text evidence="2">Belongs to the outer membrane factor (OMF) (TC 1.B.17) family.</text>
</comment>
<evidence type="ECO:0000256" key="2">
    <source>
        <dbReference type="ARBA" id="ARBA00007613"/>
    </source>
</evidence>
<dbReference type="EMBL" id="CP030850">
    <property type="protein sequence ID" value="AXE19327.1"/>
    <property type="molecule type" value="Genomic_DNA"/>
</dbReference>
<dbReference type="AlphaFoldDB" id="A0A344TL06"/>
<proteinExistence type="inferred from homology"/>
<evidence type="ECO:0000256" key="4">
    <source>
        <dbReference type="ARBA" id="ARBA00022452"/>
    </source>
</evidence>
<evidence type="ECO:0000256" key="6">
    <source>
        <dbReference type="ARBA" id="ARBA00023136"/>
    </source>
</evidence>
<keyword evidence="4" id="KW-1134">Transmembrane beta strand</keyword>
<feature type="coiled-coil region" evidence="8">
    <location>
        <begin position="346"/>
        <end position="373"/>
    </location>
</feature>
<evidence type="ECO:0000313" key="10">
    <source>
        <dbReference type="EMBL" id="AXE19327.1"/>
    </source>
</evidence>
<feature type="signal peptide" evidence="9">
    <location>
        <begin position="1"/>
        <end position="21"/>
    </location>
</feature>
<dbReference type="GO" id="GO:1990281">
    <property type="term" value="C:efflux pump complex"/>
    <property type="evidence" value="ECO:0007669"/>
    <property type="project" value="TreeGrafter"/>
</dbReference>
<keyword evidence="8" id="KW-0175">Coiled coil</keyword>
<name>A0A344TL06_9BACT</name>
<keyword evidence="3" id="KW-0813">Transport</keyword>
<dbReference type="GO" id="GO:0009279">
    <property type="term" value="C:cell outer membrane"/>
    <property type="evidence" value="ECO:0007669"/>
    <property type="project" value="UniProtKB-SubCell"/>
</dbReference>
<evidence type="ECO:0000256" key="5">
    <source>
        <dbReference type="ARBA" id="ARBA00022692"/>
    </source>
</evidence>
<evidence type="ECO:0000256" key="3">
    <source>
        <dbReference type="ARBA" id="ARBA00022448"/>
    </source>
</evidence>